<dbReference type="OrthoDB" id="9776634at2"/>
<dbReference type="AlphaFoldDB" id="W7D483"/>
<dbReference type="RefSeq" id="WP_036101157.1">
    <property type="nucleotide sequence ID" value="NZ_AODL01000017.1"/>
</dbReference>
<sequence length="328" mass="37770">MNDFNFEKNIEKMIKPIDVGTIHFIQSYSKLMSPKLQYKLMSKGAKKNPYMGFVVEPYSFFLCYTLKDLEWAKRLIPDDYKLIKTKIFENDEPNYYCIFGSFNVHSSAFWGTRMEFYIIAENTKTGLLSWLIIDYDTNTVSFDKMNGLSGGNTNTCVLTTNYDGEIVVDIRNDKKRRNLVLSGKINRGKEEKLHQRLWLEGNLSVGYGKEISGNRAETFGMIFSHKEVERANKILNKDINIQENTWYDGLFDKEPKNIVCFPFAQHYLSDSPGYFSNIMNKQQLSDAVTNIDFDTIPSYSSSAIKKSFKIGQIISVLIIIVLLILLAV</sequence>
<evidence type="ECO:0000313" key="3">
    <source>
        <dbReference type="Proteomes" id="UP000019248"/>
    </source>
</evidence>
<keyword evidence="1" id="KW-1133">Transmembrane helix</keyword>
<accession>W7D483</accession>
<dbReference type="Proteomes" id="UP000019248">
    <property type="component" value="Unassembled WGS sequence"/>
</dbReference>
<feature type="transmembrane region" description="Helical" evidence="1">
    <location>
        <begin position="310"/>
        <end position="327"/>
    </location>
</feature>
<dbReference type="PATRIC" id="fig|1265816.5.peg.2243"/>
<comment type="caution">
    <text evidence="2">The sequence shown here is derived from an EMBL/GenBank/DDBJ whole genome shotgun (WGS) entry which is preliminary data.</text>
</comment>
<organism evidence="2 3">
    <name type="scientific">Listeria riparia FSL S10-1204</name>
    <dbReference type="NCBI Taxonomy" id="1265816"/>
    <lineage>
        <taxon>Bacteria</taxon>
        <taxon>Bacillati</taxon>
        <taxon>Bacillota</taxon>
        <taxon>Bacilli</taxon>
        <taxon>Bacillales</taxon>
        <taxon>Listeriaceae</taxon>
        <taxon>Listeria</taxon>
    </lineage>
</organism>
<protein>
    <submittedName>
        <fullName evidence="2">Uncharacterized protein</fullName>
    </submittedName>
</protein>
<keyword evidence="1" id="KW-0472">Membrane</keyword>
<name>W7D483_9LIST</name>
<proteinExistence type="predicted"/>
<evidence type="ECO:0000313" key="2">
    <source>
        <dbReference type="EMBL" id="EUJ43992.1"/>
    </source>
</evidence>
<reference evidence="2 3" key="1">
    <citation type="journal article" date="2014" name="Int. J. Syst. Evol. Microbiol.">
        <title>Listeria floridensis sp. nov., Listeria aquatica sp. nov., Listeria cornellensis sp. nov., Listeria riparia sp. nov. and Listeria grandensis sp. nov., from agricultural and natural environments.</title>
        <authorList>
            <person name="den Bakker H.C."/>
            <person name="Warchocki S."/>
            <person name="Wright E.M."/>
            <person name="Allred A.F."/>
            <person name="Ahlstrom C."/>
            <person name="Manuel C.S."/>
            <person name="Stasiewicz M.J."/>
            <person name="Burrell A."/>
            <person name="Roof S."/>
            <person name="Strawn L."/>
            <person name="Fortes E.D."/>
            <person name="Nightingale K.K."/>
            <person name="Kephart D."/>
            <person name="Wiedmann M."/>
        </authorList>
    </citation>
    <scope>NUCLEOTIDE SEQUENCE [LARGE SCALE GENOMIC DNA]</scope>
    <source>
        <strain evidence="2 3">FSL S10-1204</strain>
    </source>
</reference>
<evidence type="ECO:0000256" key="1">
    <source>
        <dbReference type="SAM" id="Phobius"/>
    </source>
</evidence>
<gene>
    <name evidence="2" type="ORF">PRIP_11354</name>
</gene>
<keyword evidence="1" id="KW-0812">Transmembrane</keyword>
<keyword evidence="3" id="KW-1185">Reference proteome</keyword>
<dbReference type="EMBL" id="AODL01000017">
    <property type="protein sequence ID" value="EUJ43992.1"/>
    <property type="molecule type" value="Genomic_DNA"/>
</dbReference>